<dbReference type="RefSeq" id="WP_120243739.1">
    <property type="nucleotide sequence ID" value="NZ_RAPO01000001.1"/>
</dbReference>
<comment type="caution">
    <text evidence="2">The sequence shown here is derived from an EMBL/GenBank/DDBJ whole genome shotgun (WGS) entry which is preliminary data.</text>
</comment>
<keyword evidence="3" id="KW-1185">Reference proteome</keyword>
<evidence type="ECO:0000256" key="1">
    <source>
        <dbReference type="SAM" id="MobiDB-lite"/>
    </source>
</evidence>
<dbReference type="EMBL" id="RAPO01000001">
    <property type="protein sequence ID" value="RKD98300.1"/>
    <property type="molecule type" value="Genomic_DNA"/>
</dbReference>
<evidence type="ECO:0000313" key="3">
    <source>
        <dbReference type="Proteomes" id="UP000283805"/>
    </source>
</evidence>
<name>A0A419WS72_9EURY</name>
<feature type="region of interest" description="Disordered" evidence="1">
    <location>
        <begin position="1"/>
        <end position="21"/>
    </location>
</feature>
<dbReference type="OrthoDB" id="169585at2157"/>
<evidence type="ECO:0000313" key="2">
    <source>
        <dbReference type="EMBL" id="RKD98300.1"/>
    </source>
</evidence>
<dbReference type="AlphaFoldDB" id="A0A419WS72"/>
<dbReference type="Pfam" id="PF20127">
    <property type="entry name" value="DUF6517"/>
    <property type="match status" value="1"/>
</dbReference>
<gene>
    <name evidence="2" type="ORF">ATJ93_1306</name>
</gene>
<dbReference type="Proteomes" id="UP000283805">
    <property type="component" value="Unassembled WGS sequence"/>
</dbReference>
<organism evidence="2 3">
    <name type="scientific">Halopiger aswanensis</name>
    <dbReference type="NCBI Taxonomy" id="148449"/>
    <lineage>
        <taxon>Archaea</taxon>
        <taxon>Methanobacteriati</taxon>
        <taxon>Methanobacteriota</taxon>
        <taxon>Stenosarchaea group</taxon>
        <taxon>Halobacteria</taxon>
        <taxon>Halobacteriales</taxon>
        <taxon>Natrialbaceae</taxon>
        <taxon>Halopiger</taxon>
    </lineage>
</organism>
<accession>A0A419WS72</accession>
<reference evidence="2 3" key="1">
    <citation type="submission" date="2018-09" db="EMBL/GenBank/DDBJ databases">
        <title>Genomic Encyclopedia of Archaeal and Bacterial Type Strains, Phase II (KMG-II): from individual species to whole genera.</title>
        <authorList>
            <person name="Goeker M."/>
        </authorList>
    </citation>
    <scope>NUCLEOTIDE SEQUENCE [LARGE SCALE GENOMIC DNA]</scope>
    <source>
        <strain evidence="2 3">DSM 13151</strain>
    </source>
</reference>
<proteinExistence type="predicted"/>
<sequence length="213" mass="22409">MTADLPASLSDSWRPAGTKTGESSVMVASITAETTLYEPLEPTELADLAASKIPLRSLFVVDLSVSPSLSTIGVSPSAVFEKAAPKAKNQFVDTVEDEGLVVEDTRDTLEFEGPNGEAGKWYVLDVSYPLEGASESADDTDGDDGQSETDRIAAEANVAVWPTDSSFGVAGGILPLENGVADVSDEAEAVAPDRDRDTIAELVERIDLEAESD</sequence>
<protein>
    <submittedName>
        <fullName evidence="2">Uncharacterized protein</fullName>
    </submittedName>
</protein>
<dbReference type="InterPro" id="IPR045396">
    <property type="entry name" value="DUF6517"/>
</dbReference>